<dbReference type="SMART" id="SM00848">
    <property type="entry name" value="Inhibitor_I29"/>
    <property type="match status" value="1"/>
</dbReference>
<dbReference type="FunFam" id="3.90.70.10:FF:000212">
    <property type="entry name" value="Cathepsin L-like protease"/>
    <property type="match status" value="1"/>
</dbReference>
<dbReference type="InterPro" id="IPR039417">
    <property type="entry name" value="Peptidase_C1A_papain-like"/>
</dbReference>
<evidence type="ECO:0000256" key="3">
    <source>
        <dbReference type="ARBA" id="ARBA00022801"/>
    </source>
</evidence>
<keyword evidence="11" id="KW-1185">Reference proteome</keyword>
<dbReference type="RefSeq" id="XP_798313.3">
    <property type="nucleotide sequence ID" value="XM_793220.4"/>
</dbReference>
<evidence type="ECO:0000256" key="2">
    <source>
        <dbReference type="ARBA" id="ARBA00022670"/>
    </source>
</evidence>
<sequence length="361" mass="40022">MMGINGVLRMLCRPSATLLPLIITLSCLSSLNSASFDGKLNSTDSTFSVEESIFQIFIQKFNKTYTRGSQEYFKRYRIFKESLLKHEMLNAIATHRDHATYGITKFSDLTSEEFQFQYLGTASIPDQSVRSVPGPVRRPLKTMPLVYDLRSIKPPVVTPVKNQKSCGACWAFSVVETMETQIALKTKRLTQLSAQELVDCGTAAGDGGCRGGIPCKTLDWLNRTKTSLVPESTYPYKAKKGDCRINKNSTLNAVVTNFSCGNYAADEEHVMPAMLYNQGPLSISVDAESWQYYLGGIIQYHCTPTYLNHAVQIVGFDMSGDIPFYNVRNSWGVNWGIDGYLKIKIGNNVCGVASAVQTVSV</sequence>
<dbReference type="Proteomes" id="UP000007110">
    <property type="component" value="Unassembled WGS sequence"/>
</dbReference>
<keyword evidence="2" id="KW-0645">Protease</keyword>
<protein>
    <recommendedName>
        <fullName evidence="12">Cathepsin O</fullName>
    </recommendedName>
</protein>
<dbReference type="GO" id="GO:0051603">
    <property type="term" value="P:proteolysis involved in protein catabolic process"/>
    <property type="evidence" value="ECO:0000318"/>
    <property type="project" value="GO_Central"/>
</dbReference>
<keyword evidence="6" id="KW-1015">Disulfide bond</keyword>
<dbReference type="InterPro" id="IPR038765">
    <property type="entry name" value="Papain-like_cys_pep_sf"/>
</dbReference>
<dbReference type="OrthoDB" id="498368at2759"/>
<name>A0A7M7RHG9_STRPU</name>
<reference evidence="11" key="1">
    <citation type="submission" date="2015-02" db="EMBL/GenBank/DDBJ databases">
        <title>Genome sequencing for Strongylocentrotus purpuratus.</title>
        <authorList>
            <person name="Murali S."/>
            <person name="Liu Y."/>
            <person name="Vee V."/>
            <person name="English A."/>
            <person name="Wang M."/>
            <person name="Skinner E."/>
            <person name="Han Y."/>
            <person name="Muzny D.M."/>
            <person name="Worley K.C."/>
            <person name="Gibbs R.A."/>
        </authorList>
    </citation>
    <scope>NUCLEOTIDE SEQUENCE</scope>
</reference>
<keyword evidence="4" id="KW-0788">Thiol protease</keyword>
<dbReference type="Pfam" id="PF08246">
    <property type="entry name" value="Inhibitor_I29"/>
    <property type="match status" value="1"/>
</dbReference>
<dbReference type="GO" id="GO:0005615">
    <property type="term" value="C:extracellular space"/>
    <property type="evidence" value="ECO:0000318"/>
    <property type="project" value="GO_Central"/>
</dbReference>
<evidence type="ECO:0000259" key="8">
    <source>
        <dbReference type="SMART" id="SM00645"/>
    </source>
</evidence>
<dbReference type="Gene3D" id="3.90.70.10">
    <property type="entry name" value="Cysteine proteinases"/>
    <property type="match status" value="1"/>
</dbReference>
<dbReference type="FunCoup" id="A0A7M7RHG9">
    <property type="interactions" value="211"/>
</dbReference>
<feature type="chain" id="PRO_5029801455" description="Cathepsin O" evidence="7">
    <location>
        <begin position="34"/>
        <end position="361"/>
    </location>
</feature>
<dbReference type="PROSITE" id="PS00139">
    <property type="entry name" value="THIOL_PROTEASE_CYS"/>
    <property type="match status" value="1"/>
</dbReference>
<dbReference type="InParanoid" id="A0A7M7RHG9"/>
<dbReference type="EnsemblMetazoa" id="XM_793220">
    <property type="protein sequence ID" value="XP_798313"/>
    <property type="gene ID" value="LOC593754"/>
</dbReference>
<dbReference type="SMART" id="SM00645">
    <property type="entry name" value="Pept_C1"/>
    <property type="match status" value="1"/>
</dbReference>
<evidence type="ECO:0000256" key="6">
    <source>
        <dbReference type="ARBA" id="ARBA00023157"/>
    </source>
</evidence>
<dbReference type="InterPro" id="IPR000668">
    <property type="entry name" value="Peptidase_C1A_C"/>
</dbReference>
<evidence type="ECO:0000256" key="1">
    <source>
        <dbReference type="ARBA" id="ARBA00008455"/>
    </source>
</evidence>
<dbReference type="SUPFAM" id="SSF54001">
    <property type="entry name" value="Cysteine proteinases"/>
    <property type="match status" value="1"/>
</dbReference>
<evidence type="ECO:0000256" key="7">
    <source>
        <dbReference type="SAM" id="SignalP"/>
    </source>
</evidence>
<evidence type="ECO:0000256" key="5">
    <source>
        <dbReference type="ARBA" id="ARBA00023145"/>
    </source>
</evidence>
<dbReference type="Pfam" id="PF00112">
    <property type="entry name" value="Peptidase_C1"/>
    <property type="match status" value="1"/>
</dbReference>
<comment type="similarity">
    <text evidence="1">Belongs to the peptidase C1 family.</text>
</comment>
<dbReference type="InterPro" id="IPR013201">
    <property type="entry name" value="Prot_inhib_I29"/>
</dbReference>
<accession>A0A7M7RHG9</accession>
<keyword evidence="5" id="KW-0865">Zymogen</keyword>
<evidence type="ECO:0000259" key="9">
    <source>
        <dbReference type="SMART" id="SM00848"/>
    </source>
</evidence>
<proteinExistence type="inferred from homology"/>
<evidence type="ECO:0008006" key="12">
    <source>
        <dbReference type="Google" id="ProtNLM"/>
    </source>
</evidence>
<feature type="domain" description="Peptidase C1A papain C-terminal" evidence="8">
    <location>
        <begin position="143"/>
        <end position="360"/>
    </location>
</feature>
<evidence type="ECO:0000256" key="4">
    <source>
        <dbReference type="ARBA" id="ARBA00022807"/>
    </source>
</evidence>
<keyword evidence="7" id="KW-0732">Signal</keyword>
<evidence type="ECO:0000313" key="10">
    <source>
        <dbReference type="EnsemblMetazoa" id="XP_798313"/>
    </source>
</evidence>
<organism evidence="10 11">
    <name type="scientific">Strongylocentrotus purpuratus</name>
    <name type="common">Purple sea urchin</name>
    <dbReference type="NCBI Taxonomy" id="7668"/>
    <lineage>
        <taxon>Eukaryota</taxon>
        <taxon>Metazoa</taxon>
        <taxon>Echinodermata</taxon>
        <taxon>Eleutherozoa</taxon>
        <taxon>Echinozoa</taxon>
        <taxon>Echinoidea</taxon>
        <taxon>Euechinoidea</taxon>
        <taxon>Echinacea</taxon>
        <taxon>Camarodonta</taxon>
        <taxon>Echinidea</taxon>
        <taxon>Strongylocentrotidae</taxon>
        <taxon>Strongylocentrotus</taxon>
    </lineage>
</organism>
<dbReference type="PANTHER" id="PTHR12411">
    <property type="entry name" value="CYSTEINE PROTEASE FAMILY C1-RELATED"/>
    <property type="match status" value="1"/>
</dbReference>
<dbReference type="InterPro" id="IPR000169">
    <property type="entry name" value="Pept_cys_AS"/>
</dbReference>
<dbReference type="GO" id="GO:0004197">
    <property type="term" value="F:cysteine-type endopeptidase activity"/>
    <property type="evidence" value="ECO:0000318"/>
    <property type="project" value="GO_Central"/>
</dbReference>
<evidence type="ECO:0000313" key="11">
    <source>
        <dbReference type="Proteomes" id="UP000007110"/>
    </source>
</evidence>
<dbReference type="CDD" id="cd02248">
    <property type="entry name" value="Peptidase_C1A"/>
    <property type="match status" value="1"/>
</dbReference>
<feature type="domain" description="Cathepsin propeptide inhibitor" evidence="9">
    <location>
        <begin position="54"/>
        <end position="114"/>
    </location>
</feature>
<dbReference type="OMA" id="QNGLCRY"/>
<dbReference type="InterPro" id="IPR013128">
    <property type="entry name" value="Peptidase_C1A"/>
</dbReference>
<dbReference type="CTD" id="1519"/>
<dbReference type="AlphaFoldDB" id="A0A7M7RHG9"/>
<dbReference type="GeneID" id="593754"/>
<reference evidence="10" key="2">
    <citation type="submission" date="2021-01" db="UniProtKB">
        <authorList>
            <consortium name="EnsemblMetazoa"/>
        </authorList>
    </citation>
    <scope>IDENTIFICATION</scope>
</reference>
<keyword evidence="3" id="KW-0378">Hydrolase</keyword>
<dbReference type="GO" id="GO:0005764">
    <property type="term" value="C:lysosome"/>
    <property type="evidence" value="ECO:0000318"/>
    <property type="project" value="GO_Central"/>
</dbReference>
<feature type="signal peptide" evidence="7">
    <location>
        <begin position="1"/>
        <end position="33"/>
    </location>
</feature>
<dbReference type="InterPro" id="IPR025660">
    <property type="entry name" value="Pept_his_AS"/>
</dbReference>
<dbReference type="KEGG" id="spu:593754"/>
<dbReference type="PROSITE" id="PS00639">
    <property type="entry name" value="THIOL_PROTEASE_HIS"/>
    <property type="match status" value="1"/>
</dbReference>